<dbReference type="EMBL" id="PFLX01000036">
    <property type="protein sequence ID" value="PIY90835.1"/>
    <property type="molecule type" value="Genomic_DNA"/>
</dbReference>
<evidence type="ECO:0000256" key="12">
    <source>
        <dbReference type="RuleBase" id="RU363035"/>
    </source>
</evidence>
<dbReference type="InterPro" id="IPR001412">
    <property type="entry name" value="aa-tRNA-synth_I_CS"/>
</dbReference>
<dbReference type="Gene3D" id="1.10.730.10">
    <property type="entry name" value="Isoleucyl-tRNA Synthetase, Domain 1"/>
    <property type="match status" value="1"/>
</dbReference>
<dbReference type="InterPro" id="IPR013155">
    <property type="entry name" value="M/V/L/I-tRNA-synth_anticd-bd"/>
</dbReference>
<dbReference type="GO" id="GO:0005829">
    <property type="term" value="C:cytosol"/>
    <property type="evidence" value="ECO:0007669"/>
    <property type="project" value="TreeGrafter"/>
</dbReference>
<evidence type="ECO:0000259" key="14">
    <source>
        <dbReference type="Pfam" id="PF08264"/>
    </source>
</evidence>
<dbReference type="Gene3D" id="3.40.50.620">
    <property type="entry name" value="HUPs"/>
    <property type="match status" value="2"/>
</dbReference>
<dbReference type="PRINTS" id="PR00986">
    <property type="entry name" value="TRNASYNTHVAL"/>
</dbReference>
<dbReference type="SUPFAM" id="SSF50677">
    <property type="entry name" value="ValRS/IleRS/LeuRS editing domain"/>
    <property type="match status" value="1"/>
</dbReference>
<dbReference type="InterPro" id="IPR009080">
    <property type="entry name" value="tRNAsynth_Ia_anticodon-bd"/>
</dbReference>
<gene>
    <name evidence="15" type="ORF">COY72_01355</name>
</gene>
<reference evidence="16" key="1">
    <citation type="submission" date="2017-09" db="EMBL/GenBank/DDBJ databases">
        <title>Depth-based differentiation of microbial function through sediment-hosted aquifers and enrichment of novel symbionts in the deep terrestrial subsurface.</title>
        <authorList>
            <person name="Probst A.J."/>
            <person name="Ladd B."/>
            <person name="Jarett J.K."/>
            <person name="Geller-Mcgrath D.E."/>
            <person name="Sieber C.M.K."/>
            <person name="Emerson J.B."/>
            <person name="Anantharaman K."/>
            <person name="Thomas B.C."/>
            <person name="Malmstrom R."/>
            <person name="Stieglmeier M."/>
            <person name="Klingl A."/>
            <person name="Woyke T."/>
            <person name="Ryan C.M."/>
            <person name="Banfield J.F."/>
        </authorList>
    </citation>
    <scope>NUCLEOTIDE SEQUENCE [LARGE SCALE GENOMIC DNA]</scope>
</reference>
<evidence type="ECO:0000256" key="2">
    <source>
        <dbReference type="ARBA" id="ARBA00011245"/>
    </source>
</evidence>
<feature type="domain" description="Methionyl/Valyl/Leucyl/Isoleucyl-tRNA synthetase anticodon-binding" evidence="14">
    <location>
        <begin position="637"/>
        <end position="753"/>
    </location>
</feature>
<evidence type="ECO:0000256" key="8">
    <source>
        <dbReference type="ARBA" id="ARBA00022917"/>
    </source>
</evidence>
<dbReference type="InterPro" id="IPR002300">
    <property type="entry name" value="aa-tRNA-synth_Ia"/>
</dbReference>
<dbReference type="Pfam" id="PF00133">
    <property type="entry name" value="tRNA-synt_1"/>
    <property type="match status" value="2"/>
</dbReference>
<keyword evidence="5 12" id="KW-0436">Ligase</keyword>
<dbReference type="Pfam" id="PF08264">
    <property type="entry name" value="Anticodon_1"/>
    <property type="match status" value="1"/>
</dbReference>
<dbReference type="EC" id="6.1.1.9" evidence="3 11"/>
<dbReference type="Proteomes" id="UP000230055">
    <property type="component" value="Unassembled WGS sequence"/>
</dbReference>
<name>A0A2M7R859_9BACT</name>
<dbReference type="SUPFAM" id="SSF47323">
    <property type="entry name" value="Anticodon-binding domain of a subclass of class I aminoacyl-tRNA synthetases"/>
    <property type="match status" value="1"/>
</dbReference>
<evidence type="ECO:0000256" key="7">
    <source>
        <dbReference type="ARBA" id="ARBA00022840"/>
    </source>
</evidence>
<dbReference type="PANTHER" id="PTHR11946:SF93">
    <property type="entry name" value="VALINE--TRNA LIGASE, CHLOROPLASTIC_MITOCHONDRIAL 2"/>
    <property type="match status" value="1"/>
</dbReference>
<evidence type="ECO:0000256" key="4">
    <source>
        <dbReference type="ARBA" id="ARBA00022490"/>
    </source>
</evidence>
<evidence type="ECO:0000256" key="10">
    <source>
        <dbReference type="ARBA" id="ARBA00047552"/>
    </source>
</evidence>
<dbReference type="NCBIfam" id="NF004349">
    <property type="entry name" value="PRK05729.1"/>
    <property type="match status" value="1"/>
</dbReference>
<evidence type="ECO:0000256" key="6">
    <source>
        <dbReference type="ARBA" id="ARBA00022741"/>
    </source>
</evidence>
<evidence type="ECO:0000256" key="5">
    <source>
        <dbReference type="ARBA" id="ARBA00022598"/>
    </source>
</evidence>
<dbReference type="InterPro" id="IPR033705">
    <property type="entry name" value="Anticodon_Ia_Val"/>
</dbReference>
<dbReference type="InterPro" id="IPR009008">
    <property type="entry name" value="Val/Leu/Ile-tRNA-synth_edit"/>
</dbReference>
<organism evidence="15 16">
    <name type="scientific">Candidatus Nealsonbacteria bacterium CG_4_10_14_0_8_um_filter_35_10</name>
    <dbReference type="NCBI Taxonomy" id="1974683"/>
    <lineage>
        <taxon>Bacteria</taxon>
        <taxon>Candidatus Nealsoniibacteriota</taxon>
    </lineage>
</organism>
<dbReference type="GO" id="GO:0004832">
    <property type="term" value="F:valine-tRNA ligase activity"/>
    <property type="evidence" value="ECO:0007669"/>
    <property type="project" value="UniProtKB-UniRule"/>
</dbReference>
<dbReference type="InterPro" id="IPR002303">
    <property type="entry name" value="Valyl-tRNA_ligase"/>
</dbReference>
<dbReference type="AlphaFoldDB" id="A0A2M7R859"/>
<dbReference type="Gene3D" id="2.170.220.10">
    <property type="match status" value="1"/>
</dbReference>
<evidence type="ECO:0000256" key="9">
    <source>
        <dbReference type="ARBA" id="ARBA00023146"/>
    </source>
</evidence>
<dbReference type="NCBIfam" id="TIGR00422">
    <property type="entry name" value="valS"/>
    <property type="match status" value="1"/>
</dbReference>
<dbReference type="CDD" id="cd07962">
    <property type="entry name" value="Anticodon_Ia_Val"/>
    <property type="match status" value="1"/>
</dbReference>
<dbReference type="PANTHER" id="PTHR11946">
    <property type="entry name" value="VALYL-TRNA SYNTHETASES"/>
    <property type="match status" value="1"/>
</dbReference>
<dbReference type="GO" id="GO:0005524">
    <property type="term" value="F:ATP binding"/>
    <property type="evidence" value="ECO:0007669"/>
    <property type="project" value="UniProtKB-KW"/>
</dbReference>
<dbReference type="InterPro" id="IPR014729">
    <property type="entry name" value="Rossmann-like_a/b/a_fold"/>
</dbReference>
<proteinExistence type="inferred from homology"/>
<evidence type="ECO:0000313" key="16">
    <source>
        <dbReference type="Proteomes" id="UP000230055"/>
    </source>
</evidence>
<protein>
    <recommendedName>
        <fullName evidence="3 11">Valine--tRNA ligase</fullName>
        <ecNumber evidence="3 11">6.1.1.9</ecNumber>
    </recommendedName>
</protein>
<keyword evidence="6 12" id="KW-0547">Nucleotide-binding</keyword>
<accession>A0A2M7R859</accession>
<comment type="catalytic activity">
    <reaction evidence="10">
        <text>tRNA(Val) + L-valine + ATP = L-valyl-tRNA(Val) + AMP + diphosphate</text>
        <dbReference type="Rhea" id="RHEA:10704"/>
        <dbReference type="Rhea" id="RHEA-COMP:9672"/>
        <dbReference type="Rhea" id="RHEA-COMP:9708"/>
        <dbReference type="ChEBI" id="CHEBI:30616"/>
        <dbReference type="ChEBI" id="CHEBI:33019"/>
        <dbReference type="ChEBI" id="CHEBI:57762"/>
        <dbReference type="ChEBI" id="CHEBI:78442"/>
        <dbReference type="ChEBI" id="CHEBI:78537"/>
        <dbReference type="ChEBI" id="CHEBI:456215"/>
        <dbReference type="EC" id="6.1.1.9"/>
    </reaction>
</comment>
<evidence type="ECO:0000259" key="13">
    <source>
        <dbReference type="Pfam" id="PF00133"/>
    </source>
</evidence>
<dbReference type="Gene3D" id="3.90.740.10">
    <property type="entry name" value="Valyl/Leucyl/Isoleucyl-tRNA synthetase, editing domain"/>
    <property type="match status" value="1"/>
</dbReference>
<evidence type="ECO:0000256" key="1">
    <source>
        <dbReference type="ARBA" id="ARBA00004496"/>
    </source>
</evidence>
<comment type="similarity">
    <text evidence="12">Belongs to the class-I aminoacyl-tRNA synthetase family.</text>
</comment>
<evidence type="ECO:0000256" key="11">
    <source>
        <dbReference type="NCBIfam" id="TIGR00422"/>
    </source>
</evidence>
<keyword evidence="8 12" id="KW-0648">Protein biosynthesis</keyword>
<keyword evidence="9 12" id="KW-0030">Aminoacyl-tRNA synthetase</keyword>
<comment type="subcellular location">
    <subcellularLocation>
        <location evidence="1">Cytoplasm</location>
    </subcellularLocation>
</comment>
<evidence type="ECO:0000313" key="15">
    <source>
        <dbReference type="EMBL" id="PIY90835.1"/>
    </source>
</evidence>
<keyword evidence="4" id="KW-0963">Cytoplasm</keyword>
<feature type="domain" description="Aminoacyl-tRNA synthetase class Ia" evidence="13">
    <location>
        <begin position="29"/>
        <end position="447"/>
    </location>
</feature>
<comment type="caution">
    <text evidence="15">The sequence shown here is derived from an EMBL/GenBank/DDBJ whole genome shotgun (WGS) entry which is preliminary data.</text>
</comment>
<dbReference type="GO" id="GO:0002161">
    <property type="term" value="F:aminoacyl-tRNA deacylase activity"/>
    <property type="evidence" value="ECO:0007669"/>
    <property type="project" value="InterPro"/>
</dbReference>
<dbReference type="PROSITE" id="PS00178">
    <property type="entry name" value="AA_TRNA_LIGASE_I"/>
    <property type="match status" value="1"/>
</dbReference>
<sequence>MSLEISKIYPIGEKSPYGAYNPKEVEKRIYDFWLKSGFFNPDKLPGKRKKPFVIVLPPPNITGSLHMGHALNSTVQDILIRWKRLQGFKTLWLPGTDHAGIATQNVVEKELKKEGLTRFDLGREKFLERVWQWKEKYGNIILDQLKKLGVSCDWSRARFTMDEKYSLAVKEAFFHYYKKGLIYRQKRVINFCPRCQTSLSDLELEYKEEKGHLWYIRYPLSKPSLVGKHRGTGEGQGRDSPRFIVVATTRPETMLGDTAVAVNPKDKRYKNLIGQKVILPLVGREIPIIVDRLIDPKFGTGAVKITPAHDLTDYEIGLRNNLKIIQVIDENEKMTDKVPNSYRRLSVLEAREKVIADLKNQNFLERIEDYLHEVPYCYRCQTKIEQIPSWQWFLKMSNLAKIAIKVVKEGKIKFIPKNFEKIYFDWLKNIRDWCISRQLWWGHKIPLKRPTKSGYPEDVLDTWFSSALWPFATLGWPRLRQGFGGQAKRKNDLSRFYPTDILCTDRGIINLWVARMIFSGMEFMKKIPFRTVYIHPTVLTREGKRMSKSLGTGVDPLNLIAKYGADATRFGIAYQVMGGQDIKFVEDNILMGKKFCNKIWNASRFVLINKPPRIYTNIGSLRSHHEFTRIKNLTSADKKILKALNKTIKSVNQDLEKFQFGQVTHKLYDFFWHDFCDVYIEKSKQQLITFNSQLTTRKVLLYVLLTSLKLLHPFIPFITEEIYQKLPVYPPKFSKEKFRRVKKKCLMVEEWPNAS</sequence>
<dbReference type="CDD" id="cd00817">
    <property type="entry name" value="ValRS_core"/>
    <property type="match status" value="1"/>
</dbReference>
<evidence type="ECO:0000256" key="3">
    <source>
        <dbReference type="ARBA" id="ARBA00013169"/>
    </source>
</evidence>
<dbReference type="GO" id="GO:0006438">
    <property type="term" value="P:valyl-tRNA aminoacylation"/>
    <property type="evidence" value="ECO:0007669"/>
    <property type="project" value="UniProtKB-UniRule"/>
</dbReference>
<comment type="subunit">
    <text evidence="2">Monomer.</text>
</comment>
<feature type="domain" description="Aminoacyl-tRNA synthetase class Ia" evidence="13">
    <location>
        <begin position="457"/>
        <end position="583"/>
    </location>
</feature>
<dbReference type="SUPFAM" id="SSF52374">
    <property type="entry name" value="Nucleotidylyl transferase"/>
    <property type="match status" value="1"/>
</dbReference>
<dbReference type="FunFam" id="3.40.50.620:FF:000032">
    <property type="entry name" value="Valine--tRNA ligase"/>
    <property type="match status" value="1"/>
</dbReference>
<keyword evidence="7 12" id="KW-0067">ATP-binding</keyword>